<feature type="transmembrane region" description="Helical" evidence="6">
    <location>
        <begin position="163"/>
        <end position="181"/>
    </location>
</feature>
<proteinExistence type="predicted"/>
<evidence type="ECO:0008006" key="9">
    <source>
        <dbReference type="Google" id="ProtNLM"/>
    </source>
</evidence>
<evidence type="ECO:0000256" key="5">
    <source>
        <dbReference type="ARBA" id="ARBA00023136"/>
    </source>
</evidence>
<dbReference type="RefSeq" id="WP_237977840.1">
    <property type="nucleotide sequence ID" value="NZ_JAKNCT010000002.1"/>
</dbReference>
<keyword evidence="4 6" id="KW-1133">Transmembrane helix</keyword>
<name>A0ABS9MPC1_9BURK</name>
<protein>
    <recommendedName>
        <fullName evidence="9">DedA family protein</fullName>
    </recommendedName>
</protein>
<comment type="subcellular location">
    <subcellularLocation>
        <location evidence="1">Cell membrane</location>
        <topology evidence="1">Multi-pass membrane protein</topology>
    </subcellularLocation>
</comment>
<evidence type="ECO:0000256" key="2">
    <source>
        <dbReference type="ARBA" id="ARBA00022475"/>
    </source>
</evidence>
<evidence type="ECO:0000313" key="7">
    <source>
        <dbReference type="EMBL" id="MCG5030184.1"/>
    </source>
</evidence>
<dbReference type="PANTHER" id="PTHR42709:SF6">
    <property type="entry name" value="UNDECAPRENYL PHOSPHATE TRANSPORTER A"/>
    <property type="match status" value="1"/>
</dbReference>
<keyword evidence="8" id="KW-1185">Reference proteome</keyword>
<evidence type="ECO:0000313" key="8">
    <source>
        <dbReference type="Proteomes" id="UP001297600"/>
    </source>
</evidence>
<evidence type="ECO:0000256" key="1">
    <source>
        <dbReference type="ARBA" id="ARBA00004651"/>
    </source>
</evidence>
<evidence type="ECO:0000256" key="6">
    <source>
        <dbReference type="SAM" id="Phobius"/>
    </source>
</evidence>
<evidence type="ECO:0000256" key="3">
    <source>
        <dbReference type="ARBA" id="ARBA00022692"/>
    </source>
</evidence>
<dbReference type="EMBL" id="JAKNCT010000002">
    <property type="protein sequence ID" value="MCG5030184.1"/>
    <property type="molecule type" value="Genomic_DNA"/>
</dbReference>
<keyword evidence="2" id="KW-1003">Cell membrane</keyword>
<sequence length="192" mass="20795">MPVLSAAAAWGLPAAGLAVLLGGETLAVLAAFLAASGILPPVQTACVIFAAAVLSDLFWFFAGRRHPGWPLPWPGRVSPLLRTHRIGLPKRLPGLLFYRVLPLPKSSFPIRAGFAKRLSAGRFAALCLFGCLLWTAFVCAAGAAFCAAAEYWTASRISVWNRLPGFLLLLAVLFPCLRYILWHEWEKFFSGG</sequence>
<evidence type="ECO:0000256" key="4">
    <source>
        <dbReference type="ARBA" id="ARBA00022989"/>
    </source>
</evidence>
<comment type="caution">
    <text evidence="7">The sequence shown here is derived from an EMBL/GenBank/DDBJ whole genome shotgun (WGS) entry which is preliminary data.</text>
</comment>
<dbReference type="Proteomes" id="UP001297600">
    <property type="component" value="Unassembled WGS sequence"/>
</dbReference>
<gene>
    <name evidence="7" type="ORF">MAF45_01770</name>
</gene>
<organism evidence="7 8">
    <name type="scientific">Mesosutterella porci</name>
    <dbReference type="NCBI Taxonomy" id="2915351"/>
    <lineage>
        <taxon>Bacteria</taxon>
        <taxon>Pseudomonadati</taxon>
        <taxon>Pseudomonadota</taxon>
        <taxon>Betaproteobacteria</taxon>
        <taxon>Burkholderiales</taxon>
        <taxon>Sutterellaceae</taxon>
        <taxon>Mesosutterella</taxon>
    </lineage>
</organism>
<dbReference type="PANTHER" id="PTHR42709">
    <property type="entry name" value="ALKALINE PHOSPHATASE LIKE PROTEIN"/>
    <property type="match status" value="1"/>
</dbReference>
<feature type="transmembrane region" description="Helical" evidence="6">
    <location>
        <begin position="40"/>
        <end position="62"/>
    </location>
</feature>
<accession>A0ABS9MPC1</accession>
<keyword evidence="5 6" id="KW-0472">Membrane</keyword>
<dbReference type="InterPro" id="IPR051311">
    <property type="entry name" value="DedA_domain"/>
</dbReference>
<keyword evidence="3 6" id="KW-0812">Transmembrane</keyword>
<reference evidence="7 8" key="1">
    <citation type="submission" date="2022-02" db="EMBL/GenBank/DDBJ databases">
        <title>Mesosutterella porci, a novel member of the family Sutterellaceae from pig feces.</title>
        <authorList>
            <person name="Wylensek D."/>
            <person name="Clavel T."/>
        </authorList>
    </citation>
    <scope>NUCLEOTIDE SEQUENCE [LARGE SCALE GENOMIC DNA]</scope>
    <source>
        <strain evidence="8">oilRF-744-wt-GAM-9</strain>
    </source>
</reference>
<feature type="transmembrane region" description="Helical" evidence="6">
    <location>
        <begin position="123"/>
        <end position="151"/>
    </location>
</feature>